<dbReference type="EMBL" id="MAPZ01000026">
    <property type="protein sequence ID" value="OBY09864.1"/>
    <property type="molecule type" value="Genomic_DNA"/>
</dbReference>
<accession>A0A174IK77</accession>
<dbReference type="GO" id="GO:0008270">
    <property type="term" value="F:zinc ion binding"/>
    <property type="evidence" value="ECO:0007669"/>
    <property type="project" value="TreeGrafter"/>
</dbReference>
<keyword evidence="3" id="KW-1185">Reference proteome</keyword>
<evidence type="ECO:0000313" key="2">
    <source>
        <dbReference type="EMBL" id="OBY09864.1"/>
    </source>
</evidence>
<dbReference type="GO" id="GO:1990169">
    <property type="term" value="P:stress response to copper ion"/>
    <property type="evidence" value="ECO:0007669"/>
    <property type="project" value="TreeGrafter"/>
</dbReference>
<comment type="caution">
    <text evidence="2">The sequence shown here is derived from an EMBL/GenBank/DDBJ whole genome shotgun (WGS) entry which is preliminary data.</text>
</comment>
<dbReference type="GO" id="GO:0050897">
    <property type="term" value="F:cobalt ion binding"/>
    <property type="evidence" value="ECO:0007669"/>
    <property type="project" value="TreeGrafter"/>
</dbReference>
<name>A0A174IK77_9CLOT</name>
<dbReference type="GO" id="GO:0046870">
    <property type="term" value="F:cadmium ion binding"/>
    <property type="evidence" value="ECO:0007669"/>
    <property type="project" value="TreeGrafter"/>
</dbReference>
<organism evidence="2 3">
    <name type="scientific">Clostridium paraputrificum</name>
    <dbReference type="NCBI Taxonomy" id="29363"/>
    <lineage>
        <taxon>Bacteria</taxon>
        <taxon>Bacillati</taxon>
        <taxon>Bacillota</taxon>
        <taxon>Clostridia</taxon>
        <taxon>Eubacteriales</taxon>
        <taxon>Clostridiaceae</taxon>
        <taxon>Clostridium</taxon>
    </lineage>
</organism>
<dbReference type="OrthoDB" id="9788704at2"/>
<evidence type="ECO:0000313" key="3">
    <source>
        <dbReference type="Proteomes" id="UP000092714"/>
    </source>
</evidence>
<dbReference type="PROSITE" id="PS50151">
    <property type="entry name" value="UVR"/>
    <property type="match status" value="1"/>
</dbReference>
<protein>
    <recommendedName>
        <fullName evidence="1">UVR domain-containing protein</fullName>
    </recommendedName>
</protein>
<dbReference type="RefSeq" id="WP_027099140.1">
    <property type="nucleotide sequence ID" value="NZ_CABHIH010000006.1"/>
</dbReference>
<dbReference type="InterPro" id="IPR001943">
    <property type="entry name" value="UVR_dom"/>
</dbReference>
<dbReference type="InterPro" id="IPR025542">
    <property type="entry name" value="YacH"/>
</dbReference>
<gene>
    <name evidence="2" type="ORF">CP373A1_14460</name>
</gene>
<reference evidence="2 3" key="1">
    <citation type="submission" date="2016-06" db="EMBL/GenBank/DDBJ databases">
        <authorList>
            <person name="Kjaerup R.B."/>
            <person name="Dalgaard T.S."/>
            <person name="Juul-Madsen H.R."/>
        </authorList>
    </citation>
    <scope>NUCLEOTIDE SEQUENCE [LARGE SCALE GENOMIC DNA]</scope>
    <source>
        <strain evidence="2 3">373-A1</strain>
    </source>
</reference>
<dbReference type="InterPro" id="IPR036876">
    <property type="entry name" value="UVR_dom_sf"/>
</dbReference>
<dbReference type="PANTHER" id="PTHR38430">
    <property type="entry name" value="PROTEIN-ARGININE KINASE ACTIVATOR PROTEIN"/>
    <property type="match status" value="1"/>
</dbReference>
<dbReference type="AlphaFoldDB" id="A0A174IK77"/>
<proteinExistence type="predicted"/>
<dbReference type="PANTHER" id="PTHR38430:SF1">
    <property type="entry name" value="PROTEIN-ARGININE KINASE ACTIVATOR PROTEIN"/>
    <property type="match status" value="1"/>
</dbReference>
<sequence length="180" mass="20375">MLCEKCNKRVATIHLIKLINGEKSEVRLCESCAKEISDISLVGSLGSIDEISIPNILGGFFESIDKNKPNKIEVICKKCGLTYSQFKASGQLGCDECYQSFSSYLRPMFKRIQGDLEHIGKVPKRSGVKLVEKKKYVNLKKELQKAILEEEYERAAVLRDKIKDIENSRTEVGKDEKLDL</sequence>
<dbReference type="PIRSF" id="PIRSF015034">
    <property type="entry name" value="YacH"/>
    <property type="match status" value="1"/>
</dbReference>
<feature type="domain" description="UVR" evidence="1">
    <location>
        <begin position="133"/>
        <end position="168"/>
    </location>
</feature>
<dbReference type="Proteomes" id="UP000092714">
    <property type="component" value="Unassembled WGS sequence"/>
</dbReference>
<dbReference type="GO" id="GO:1990170">
    <property type="term" value="P:stress response to cadmium ion"/>
    <property type="evidence" value="ECO:0007669"/>
    <property type="project" value="TreeGrafter"/>
</dbReference>
<dbReference type="GO" id="GO:0005507">
    <property type="term" value="F:copper ion binding"/>
    <property type="evidence" value="ECO:0007669"/>
    <property type="project" value="TreeGrafter"/>
</dbReference>
<dbReference type="Pfam" id="PF02151">
    <property type="entry name" value="UVR"/>
    <property type="match status" value="1"/>
</dbReference>
<dbReference type="GeneID" id="42776975"/>
<dbReference type="eggNOG" id="COG3880">
    <property type="taxonomic scope" value="Bacteria"/>
</dbReference>
<dbReference type="SUPFAM" id="SSF46600">
    <property type="entry name" value="C-terminal UvrC-binding domain of UvrB"/>
    <property type="match status" value="1"/>
</dbReference>
<evidence type="ECO:0000259" key="1">
    <source>
        <dbReference type="PROSITE" id="PS50151"/>
    </source>
</evidence>